<gene>
    <name evidence="2" type="ORF">ENS15_00840</name>
</gene>
<proteinExistence type="predicted"/>
<evidence type="ECO:0000259" key="1">
    <source>
        <dbReference type="Pfam" id="PF00483"/>
    </source>
</evidence>
<reference evidence="2" key="1">
    <citation type="journal article" date="2020" name="mSystems">
        <title>Genome- and Community-Level Interaction Insights into Carbon Utilization and Element Cycling Functions of Hydrothermarchaeota in Hydrothermal Sediment.</title>
        <authorList>
            <person name="Zhou Z."/>
            <person name="Liu Y."/>
            <person name="Xu W."/>
            <person name="Pan J."/>
            <person name="Luo Z.H."/>
            <person name="Li M."/>
        </authorList>
    </citation>
    <scope>NUCLEOTIDE SEQUENCE [LARGE SCALE GENOMIC DNA]</scope>
    <source>
        <strain evidence="2">SpSt-464</strain>
    </source>
</reference>
<dbReference type="AlphaFoldDB" id="A0A7C3J5E1"/>
<name>A0A7C3J5E1_UNCW3</name>
<dbReference type="SUPFAM" id="SSF53448">
    <property type="entry name" value="Nucleotide-diphospho-sugar transferases"/>
    <property type="match status" value="1"/>
</dbReference>
<protein>
    <submittedName>
        <fullName evidence="2">Nucleotidyl transferase</fullName>
    </submittedName>
</protein>
<keyword evidence="2" id="KW-0808">Transferase</keyword>
<dbReference type="GO" id="GO:0016740">
    <property type="term" value="F:transferase activity"/>
    <property type="evidence" value="ECO:0007669"/>
    <property type="project" value="UniProtKB-KW"/>
</dbReference>
<dbReference type="Gene3D" id="3.90.550.10">
    <property type="entry name" value="Spore Coat Polysaccharide Biosynthesis Protein SpsA, Chain A"/>
    <property type="match status" value="1"/>
</dbReference>
<dbReference type="PANTHER" id="PTHR42883">
    <property type="entry name" value="GLUCOSE-1-PHOSPHATE THYMIDYLTRANSFERASE"/>
    <property type="match status" value="1"/>
</dbReference>
<dbReference type="CDD" id="cd04181">
    <property type="entry name" value="NTP_transferase"/>
    <property type="match status" value="1"/>
</dbReference>
<evidence type="ECO:0000313" key="2">
    <source>
        <dbReference type="EMBL" id="HFK23191.1"/>
    </source>
</evidence>
<dbReference type="InterPro" id="IPR029044">
    <property type="entry name" value="Nucleotide-diphossugar_trans"/>
</dbReference>
<comment type="caution">
    <text evidence="2">The sequence shown here is derived from an EMBL/GenBank/DDBJ whole genome shotgun (WGS) entry which is preliminary data.</text>
</comment>
<accession>A0A7C3J5E1</accession>
<dbReference type="InterPro" id="IPR005835">
    <property type="entry name" value="NTP_transferase_dom"/>
</dbReference>
<feature type="domain" description="Nucleotidyl transferase" evidence="1">
    <location>
        <begin position="2"/>
        <end position="234"/>
    </location>
</feature>
<dbReference type="Gene3D" id="2.160.10.10">
    <property type="entry name" value="Hexapeptide repeat proteins"/>
    <property type="match status" value="1"/>
</dbReference>
<dbReference type="Pfam" id="PF00483">
    <property type="entry name" value="NTP_transferase"/>
    <property type="match status" value="1"/>
</dbReference>
<sequence length="315" mass="35786">MKAIIPAAGIGKRLQPLTFFLPKPLFYVGSKRIIDYVLFSLSDVDIDEYIIIVGYKKEILMDYLLKNYPEKRFTFVDQEKQSGLGDAVFKGLLRIKDFDVPLVILLSDTIINLNVKKFLKTVNSKLALMDVDDPKRFGVAKIEGKFITDVVEKPENFVSNKAIVGFYHFKSSKKLFESLNYLYEKDIRTKGEIQLTDAIKKLIDDGEKIEFGDVKKWIDCGDFKTLLVANNLLLKMEKKKNFIDETAALEKSNVIKNSSIFKNVKISNCKIKNSIIGNNVILKDCNLKDSIIGDNSNIENFKGSIICGENTIIKK</sequence>
<organism evidence="2">
    <name type="scientific">candidate division WOR-3 bacterium</name>
    <dbReference type="NCBI Taxonomy" id="2052148"/>
    <lineage>
        <taxon>Bacteria</taxon>
        <taxon>Bacteria division WOR-3</taxon>
    </lineage>
</organism>
<dbReference type="EMBL" id="DSTT01000001">
    <property type="protein sequence ID" value="HFK23191.1"/>
    <property type="molecule type" value="Genomic_DNA"/>
</dbReference>
<dbReference type="PANTHER" id="PTHR42883:SF2">
    <property type="entry name" value="THYMIDYLYLTRANSFERASE"/>
    <property type="match status" value="1"/>
</dbReference>